<dbReference type="InterPro" id="IPR050682">
    <property type="entry name" value="ModA/WtpA"/>
</dbReference>
<dbReference type="SUPFAM" id="SSF53850">
    <property type="entry name" value="Periplasmic binding protein-like II"/>
    <property type="match status" value="1"/>
</dbReference>
<dbReference type="PANTHER" id="PTHR30632:SF16">
    <property type="entry name" value="MOLYBDATE_TUNGSTATE-BINDING PROTEIN WTPA"/>
    <property type="match status" value="1"/>
</dbReference>
<protein>
    <submittedName>
        <fullName evidence="2">Extracellular solute-binding protein</fullName>
    </submittedName>
</protein>
<proteinExistence type="inferred from homology"/>
<organism evidence="2 3">
    <name type="scientific">Halomarina rubra</name>
    <dbReference type="NCBI Taxonomy" id="2071873"/>
    <lineage>
        <taxon>Archaea</taxon>
        <taxon>Methanobacteriati</taxon>
        <taxon>Methanobacteriota</taxon>
        <taxon>Stenosarchaea group</taxon>
        <taxon>Halobacteria</taxon>
        <taxon>Halobacteriales</taxon>
        <taxon>Natronomonadaceae</taxon>
        <taxon>Halomarina</taxon>
    </lineage>
</organism>
<reference evidence="2 3" key="1">
    <citation type="journal article" date="2019" name="Int. J. Syst. Evol. Microbiol.">
        <title>The Global Catalogue of Microorganisms (GCM) 10K type strain sequencing project: providing services to taxonomists for standard genome sequencing and annotation.</title>
        <authorList>
            <consortium name="The Broad Institute Genomics Platform"/>
            <consortium name="The Broad Institute Genome Sequencing Center for Infectious Disease"/>
            <person name="Wu L."/>
            <person name="Ma J."/>
        </authorList>
    </citation>
    <scope>NUCLEOTIDE SEQUENCE [LARGE SCALE GENOMIC DNA]</scope>
    <source>
        <strain evidence="2 3">CGMCC 1.12563</strain>
    </source>
</reference>
<dbReference type="CDD" id="cd13540">
    <property type="entry name" value="PBP2_ModA_WtpA"/>
    <property type="match status" value="1"/>
</dbReference>
<comment type="similarity">
    <text evidence="1">Belongs to the bacterial solute-binding protein 1 family. WtpA subfamily.</text>
</comment>
<sequence length="303" mass="32112">MTADSRVDRRTVLAGLAGTLGGLGGCSGVLGRGGGSRVVSLLAAGSLNNALENGLRPSVDAPLAVEARGSAEAARLVAAGQKTPDVVSLADVALFDVVDAPWYAEFATNSLVVAYNPDTEGGRRVAAAGVEGWHRTLLRDDVALGRTDPDLDPLGYRTLFLFELANAYYDTDVDLRAAVPRDDQLYPETQLLAQFETGGIDAAVTYRNMAVERGYDFVDLPPDVDLGDPAFAERYATATYELPDGTVVSGGVVSYGSTVRRRSPAVDDVFRAHVTGRYLTEFGFVVPADYPRYTGDAPDALTV</sequence>
<evidence type="ECO:0000313" key="3">
    <source>
        <dbReference type="Proteomes" id="UP001597187"/>
    </source>
</evidence>
<dbReference type="EMBL" id="JBHUDC010000003">
    <property type="protein sequence ID" value="MFD1512863.1"/>
    <property type="molecule type" value="Genomic_DNA"/>
</dbReference>
<dbReference type="RefSeq" id="WP_250872838.1">
    <property type="nucleotide sequence ID" value="NZ_JALXFV010000003.1"/>
</dbReference>
<dbReference type="Pfam" id="PF13531">
    <property type="entry name" value="SBP_bac_11"/>
    <property type="match status" value="1"/>
</dbReference>
<keyword evidence="3" id="KW-1185">Reference proteome</keyword>
<dbReference type="PROSITE" id="PS51257">
    <property type="entry name" value="PROKAR_LIPOPROTEIN"/>
    <property type="match status" value="1"/>
</dbReference>
<dbReference type="PANTHER" id="PTHR30632">
    <property type="entry name" value="MOLYBDATE-BINDING PERIPLASMIC PROTEIN"/>
    <property type="match status" value="1"/>
</dbReference>
<accession>A0ABD6ATJ5</accession>
<comment type="caution">
    <text evidence="2">The sequence shown here is derived from an EMBL/GenBank/DDBJ whole genome shotgun (WGS) entry which is preliminary data.</text>
</comment>
<dbReference type="AlphaFoldDB" id="A0ABD6ATJ5"/>
<dbReference type="Gene3D" id="3.40.190.10">
    <property type="entry name" value="Periplasmic binding protein-like II"/>
    <property type="match status" value="2"/>
</dbReference>
<evidence type="ECO:0000256" key="1">
    <source>
        <dbReference type="ARBA" id="ARBA00009438"/>
    </source>
</evidence>
<evidence type="ECO:0000313" key="2">
    <source>
        <dbReference type="EMBL" id="MFD1512863.1"/>
    </source>
</evidence>
<gene>
    <name evidence="2" type="ORF">ACFSBT_06165</name>
</gene>
<name>A0ABD6ATJ5_9EURY</name>
<dbReference type="Proteomes" id="UP001597187">
    <property type="component" value="Unassembled WGS sequence"/>
</dbReference>